<name>A0A931D8I1_9MICC</name>
<dbReference type="SUPFAM" id="SSF56801">
    <property type="entry name" value="Acetyl-CoA synthetase-like"/>
    <property type="match status" value="1"/>
</dbReference>
<evidence type="ECO:0000256" key="3">
    <source>
        <dbReference type="ARBA" id="ARBA00022832"/>
    </source>
</evidence>
<keyword evidence="8" id="KW-1185">Reference proteome</keyword>
<evidence type="ECO:0000256" key="4">
    <source>
        <dbReference type="ARBA" id="ARBA00023098"/>
    </source>
</evidence>
<dbReference type="Pfam" id="PF00501">
    <property type="entry name" value="AMP-binding"/>
    <property type="match status" value="1"/>
</dbReference>
<feature type="domain" description="AMP-dependent synthetase/ligase" evidence="6">
    <location>
        <begin position="52"/>
        <end position="467"/>
    </location>
</feature>
<evidence type="ECO:0000256" key="1">
    <source>
        <dbReference type="ARBA" id="ARBA00006432"/>
    </source>
</evidence>
<dbReference type="RefSeq" id="WP_231365889.1">
    <property type="nucleotide sequence ID" value="NZ_JADOTZ010000001.1"/>
</dbReference>
<dbReference type="Gene3D" id="3.40.50.12780">
    <property type="entry name" value="N-terminal domain of ligase-like"/>
    <property type="match status" value="1"/>
</dbReference>
<dbReference type="PANTHER" id="PTHR43272">
    <property type="entry name" value="LONG-CHAIN-FATTY-ACID--COA LIGASE"/>
    <property type="match status" value="1"/>
</dbReference>
<dbReference type="Proteomes" id="UP000625033">
    <property type="component" value="Unassembled WGS sequence"/>
</dbReference>
<dbReference type="InterPro" id="IPR042099">
    <property type="entry name" value="ANL_N_sf"/>
</dbReference>
<evidence type="ECO:0000313" key="8">
    <source>
        <dbReference type="Proteomes" id="UP000625033"/>
    </source>
</evidence>
<organism evidence="7 8">
    <name type="scientific">Zhihengliuella flava</name>
    <dbReference type="NCBI Taxonomy" id="1285193"/>
    <lineage>
        <taxon>Bacteria</taxon>
        <taxon>Bacillati</taxon>
        <taxon>Actinomycetota</taxon>
        <taxon>Actinomycetes</taxon>
        <taxon>Micrococcales</taxon>
        <taxon>Micrococcaceae</taxon>
        <taxon>Zhihengliuella</taxon>
    </lineage>
</organism>
<evidence type="ECO:0000259" key="6">
    <source>
        <dbReference type="Pfam" id="PF00501"/>
    </source>
</evidence>
<dbReference type="AlphaFoldDB" id="A0A931D8I1"/>
<dbReference type="GO" id="GO:0016020">
    <property type="term" value="C:membrane"/>
    <property type="evidence" value="ECO:0007669"/>
    <property type="project" value="TreeGrafter"/>
</dbReference>
<keyword evidence="2 7" id="KW-0436">Ligase</keyword>
<dbReference type="Pfam" id="PF23562">
    <property type="entry name" value="AMP-binding_C_3"/>
    <property type="match status" value="1"/>
</dbReference>
<dbReference type="InterPro" id="IPR020845">
    <property type="entry name" value="AMP-binding_CS"/>
</dbReference>
<dbReference type="GO" id="GO:0004467">
    <property type="term" value="F:long-chain fatty acid-CoA ligase activity"/>
    <property type="evidence" value="ECO:0007669"/>
    <property type="project" value="TreeGrafter"/>
</dbReference>
<comment type="similarity">
    <text evidence="1">Belongs to the ATP-dependent AMP-binding enzyme family.</text>
</comment>
<proteinExistence type="inferred from homology"/>
<evidence type="ECO:0000313" key="7">
    <source>
        <dbReference type="EMBL" id="MBG6083968.1"/>
    </source>
</evidence>
<gene>
    <name evidence="7" type="ORF">IW252_000735</name>
</gene>
<evidence type="ECO:0000256" key="5">
    <source>
        <dbReference type="ARBA" id="ARBA00032875"/>
    </source>
</evidence>
<keyword evidence="3" id="KW-0276">Fatty acid metabolism</keyword>
<protein>
    <recommendedName>
        <fullName evidence="5">Acyl-CoA synthetase</fullName>
    </recommendedName>
</protein>
<dbReference type="CDD" id="cd05907">
    <property type="entry name" value="VL_LC_FACS_like"/>
    <property type="match status" value="1"/>
</dbReference>
<dbReference type="PROSITE" id="PS00455">
    <property type="entry name" value="AMP_BINDING"/>
    <property type="match status" value="1"/>
</dbReference>
<reference evidence="7" key="1">
    <citation type="submission" date="2020-11" db="EMBL/GenBank/DDBJ databases">
        <title>Sequencing the genomes of 1000 actinobacteria strains.</title>
        <authorList>
            <person name="Klenk H.-P."/>
        </authorList>
    </citation>
    <scope>NUCLEOTIDE SEQUENCE</scope>
    <source>
        <strain evidence="7">DSM 26152</strain>
    </source>
</reference>
<dbReference type="InterPro" id="IPR000873">
    <property type="entry name" value="AMP-dep_synth/lig_dom"/>
</dbReference>
<comment type="caution">
    <text evidence="7">The sequence shown here is derived from an EMBL/GenBank/DDBJ whole genome shotgun (WGS) entry which is preliminary data.</text>
</comment>
<sequence length="642" mass="68345">MSPPQEMIVHEARTDLLVELPPSYNTTQLLIDRLNRENTNPESAYPVYAVKAPSGHWVHVSTAEYVALVRRLAKALIDAGVERGSTVAIMSRTRFEWALVEEAVWFAGAVSVPIYETSSAYQIEWILQDSGARHVFAESAERAAVIEDAVAQLGDDVAIYCFDAQHSVAGGRGSHVTGGSVPAGITAGSDLALLLAGSSRTSVTDAELEAARTSAGYGATATLVYTSGTTGRAKACTMTHGNFAGVAVNLVPHMREVVHEGSRTLMFLPLAHVLARAVQQCCVHSGTTVAHGPDVSHLMEDLGSFQPTFLLAVPRIFEKIRAGALATAESAGKGKLFAAAEQVATAVSRHRDALARGHESRLPAVTRLQHAFFDKVLYPKLRSVLGGHVRYAISGASELNDDLAHFFRGAGVQLLEGYGLTESTAPATVNQPNYVRVGSVGFPIPGTTVRISDDSEVQLRGVGVFGGYHNNAEATAEAFTEDGFFATGDLGELDEDGFLTITGRKKDLIVTAGGKNVSPGPLEELIRAHRLVDQVVLVGEQRPFIGALVSLDLEALGPWAAAHGLEGLTAEEAAGHPDVYAQLQAAIDEANMTVSHAEGIKKFTIVSQQFTEDSGHLTPSMKLKRAAVVETCAEDIEELYAH</sequence>
<dbReference type="EMBL" id="JADOTZ010000001">
    <property type="protein sequence ID" value="MBG6083968.1"/>
    <property type="molecule type" value="Genomic_DNA"/>
</dbReference>
<keyword evidence="4" id="KW-0443">Lipid metabolism</keyword>
<dbReference type="PANTHER" id="PTHR43272:SF32">
    <property type="entry name" value="AMP-DEPENDENT SYNTHETASE_LIGASE DOMAIN-CONTAINING PROTEIN"/>
    <property type="match status" value="1"/>
</dbReference>
<accession>A0A931D8I1</accession>
<evidence type="ECO:0000256" key="2">
    <source>
        <dbReference type="ARBA" id="ARBA00022598"/>
    </source>
</evidence>